<evidence type="ECO:0000313" key="1">
    <source>
        <dbReference type="EMBL" id="TPG60024.1"/>
    </source>
</evidence>
<organism evidence="1 2">
    <name type="scientific">Ewingella americana</name>
    <dbReference type="NCBI Taxonomy" id="41202"/>
    <lineage>
        <taxon>Bacteria</taxon>
        <taxon>Pseudomonadati</taxon>
        <taxon>Pseudomonadota</taxon>
        <taxon>Gammaproteobacteria</taxon>
        <taxon>Enterobacterales</taxon>
        <taxon>Yersiniaceae</taxon>
        <taxon>Ewingella</taxon>
    </lineage>
</organism>
<protein>
    <submittedName>
        <fullName evidence="1">Uncharacterized protein</fullName>
    </submittedName>
</protein>
<evidence type="ECO:0000313" key="2">
    <source>
        <dbReference type="Proteomes" id="UP000317663"/>
    </source>
</evidence>
<sequence length="201" mass="23019">MSAHLISLINVQNSSKGRVIYNVTIDPSAQADEILAFALIDMAKKHDVEVHGVCKGYQIEATSQCTPAEVLENYNIRIEMREMSAKASYDHVQSEISELETIRDCQEELLTQFDMIENLVTTRNWLEWFYNVYKIMDKSPKPLVFSTTLLNKKMRLLHDKEDATANTLIVRLKDQVKSGNLALMTINWGADIGTYLKEHHE</sequence>
<dbReference type="RefSeq" id="WP_140473752.1">
    <property type="nucleotide sequence ID" value="NZ_RCZD01000008.1"/>
</dbReference>
<dbReference type="AlphaFoldDB" id="A0A502GDT4"/>
<proteinExistence type="predicted"/>
<accession>A0A502GDT4</accession>
<reference evidence="1 2" key="1">
    <citation type="journal article" date="2019" name="Environ. Microbiol.">
        <title>Species interactions and distinct microbial communities in high Arctic permafrost affected cryosols are associated with the CH4 and CO2 gas fluxes.</title>
        <authorList>
            <person name="Altshuler I."/>
            <person name="Hamel J."/>
            <person name="Turney S."/>
            <person name="Magnuson E."/>
            <person name="Levesque R."/>
            <person name="Greer C."/>
            <person name="Whyte L.G."/>
        </authorList>
    </citation>
    <scope>NUCLEOTIDE SEQUENCE [LARGE SCALE GENOMIC DNA]</scope>
    <source>
        <strain evidence="1 2">E4</strain>
    </source>
</reference>
<gene>
    <name evidence="1" type="ORF">EAH77_15770</name>
</gene>
<name>A0A502GDT4_9GAMM</name>
<keyword evidence="2" id="KW-1185">Reference proteome</keyword>
<dbReference type="EMBL" id="RCZD01000008">
    <property type="protein sequence ID" value="TPG60024.1"/>
    <property type="molecule type" value="Genomic_DNA"/>
</dbReference>
<dbReference type="Proteomes" id="UP000317663">
    <property type="component" value="Unassembled WGS sequence"/>
</dbReference>
<comment type="caution">
    <text evidence="1">The sequence shown here is derived from an EMBL/GenBank/DDBJ whole genome shotgun (WGS) entry which is preliminary data.</text>
</comment>